<proteinExistence type="predicted"/>
<evidence type="ECO:0000256" key="1">
    <source>
        <dbReference type="SAM" id="MobiDB-lite"/>
    </source>
</evidence>
<evidence type="ECO:0000313" key="3">
    <source>
        <dbReference type="Proteomes" id="UP000076154"/>
    </source>
</evidence>
<accession>A0A369K8K8</accession>
<evidence type="ECO:0000313" key="2">
    <source>
        <dbReference type="EMBL" id="RDB28124.1"/>
    </source>
</evidence>
<gene>
    <name evidence="2" type="ORF">Hypma_001466</name>
</gene>
<comment type="caution">
    <text evidence="2">The sequence shown here is derived from an EMBL/GenBank/DDBJ whole genome shotgun (WGS) entry which is preliminary data.</text>
</comment>
<sequence length="83" mass="9032">MISSNMPNSLGEWQLPNHASKTLASKYAEPEEPKTHTKGFRVLQAQPPHRAKEEGRASWCTCSSTATATIGPKNALSPRGLED</sequence>
<reference evidence="2" key="1">
    <citation type="submission" date="2018-04" db="EMBL/GenBank/DDBJ databases">
        <title>Whole genome sequencing of Hypsizygus marmoreus.</title>
        <authorList>
            <person name="Choi I.-G."/>
            <person name="Min B."/>
            <person name="Kim J.-G."/>
            <person name="Kim S."/>
            <person name="Oh Y.-L."/>
            <person name="Kong W.-S."/>
            <person name="Park H."/>
            <person name="Jeong J."/>
            <person name="Song E.-S."/>
        </authorList>
    </citation>
    <scope>NUCLEOTIDE SEQUENCE [LARGE SCALE GENOMIC DNA]</scope>
    <source>
        <strain evidence="2">51987-8</strain>
    </source>
</reference>
<dbReference type="Proteomes" id="UP000076154">
    <property type="component" value="Unassembled WGS sequence"/>
</dbReference>
<protein>
    <submittedName>
        <fullName evidence="2">Uncharacterized protein</fullName>
    </submittedName>
</protein>
<dbReference type="InParanoid" id="A0A369K8K8"/>
<dbReference type="AlphaFoldDB" id="A0A369K8K8"/>
<keyword evidence="3" id="KW-1185">Reference proteome</keyword>
<dbReference type="EMBL" id="LUEZ02000012">
    <property type="protein sequence ID" value="RDB28124.1"/>
    <property type="molecule type" value="Genomic_DNA"/>
</dbReference>
<organism evidence="2 3">
    <name type="scientific">Hypsizygus marmoreus</name>
    <name type="common">White beech mushroom</name>
    <name type="synonym">Agaricus marmoreus</name>
    <dbReference type="NCBI Taxonomy" id="39966"/>
    <lineage>
        <taxon>Eukaryota</taxon>
        <taxon>Fungi</taxon>
        <taxon>Dikarya</taxon>
        <taxon>Basidiomycota</taxon>
        <taxon>Agaricomycotina</taxon>
        <taxon>Agaricomycetes</taxon>
        <taxon>Agaricomycetidae</taxon>
        <taxon>Agaricales</taxon>
        <taxon>Tricholomatineae</taxon>
        <taxon>Lyophyllaceae</taxon>
        <taxon>Hypsizygus</taxon>
    </lineage>
</organism>
<name>A0A369K8K8_HYPMA</name>
<feature type="region of interest" description="Disordered" evidence="1">
    <location>
        <begin position="1"/>
        <end position="36"/>
    </location>
</feature>